<accession>A0ABN6BH10</accession>
<name>A0ABN6BH10_9MYCO</name>
<reference evidence="1 2" key="1">
    <citation type="journal article" date="2019" name="Emerg. Microbes Infect.">
        <title>Comprehensive subspecies identification of 175 nontuberculous mycobacteria species based on 7547 genomic profiles.</title>
        <authorList>
            <person name="Matsumoto Y."/>
            <person name="Kinjo T."/>
            <person name="Motooka D."/>
            <person name="Nabeya D."/>
            <person name="Jung N."/>
            <person name="Uechi K."/>
            <person name="Horii T."/>
            <person name="Iida T."/>
            <person name="Fujita J."/>
            <person name="Nakamura S."/>
        </authorList>
    </citation>
    <scope>NUCLEOTIDE SEQUENCE [LARGE SCALE GENOMIC DNA]</scope>
    <source>
        <strain evidence="1 2">JCM 12687</strain>
        <plasmid evidence="1">pJCM12687</plasmid>
    </source>
</reference>
<sequence>MAVRGDTEVYIAFAEQPIAAGETVLIVAVRPGRQVQVVPWPAAPVVVTL</sequence>
<dbReference type="RefSeq" id="WP_169717268.1">
    <property type="nucleotide sequence ID" value="NZ_AP022607.1"/>
</dbReference>
<dbReference type="EMBL" id="AP022607">
    <property type="protein sequence ID" value="BBZ15133.1"/>
    <property type="molecule type" value="Genomic_DNA"/>
</dbReference>
<geneLocation type="plasmid" evidence="1 2">
    <name>pJCM12687</name>
</geneLocation>
<proteinExistence type="predicted"/>
<keyword evidence="2" id="KW-1185">Reference proteome</keyword>
<gene>
    <name evidence="1" type="ORF">MBRA_53280</name>
</gene>
<protein>
    <submittedName>
        <fullName evidence="1">Uncharacterized protein</fullName>
    </submittedName>
</protein>
<organism evidence="1 2">
    <name type="scientific">Mycobacterium branderi</name>
    <dbReference type="NCBI Taxonomy" id="43348"/>
    <lineage>
        <taxon>Bacteria</taxon>
        <taxon>Bacillati</taxon>
        <taxon>Actinomycetota</taxon>
        <taxon>Actinomycetes</taxon>
        <taxon>Mycobacteriales</taxon>
        <taxon>Mycobacteriaceae</taxon>
        <taxon>Mycobacterium</taxon>
    </lineage>
</organism>
<evidence type="ECO:0000313" key="1">
    <source>
        <dbReference type="EMBL" id="BBZ15133.1"/>
    </source>
</evidence>
<evidence type="ECO:0000313" key="2">
    <source>
        <dbReference type="Proteomes" id="UP000467379"/>
    </source>
</evidence>
<keyword evidence="1" id="KW-0614">Plasmid</keyword>
<dbReference type="Proteomes" id="UP000467379">
    <property type="component" value="Plasmid pJCM12687"/>
</dbReference>